<keyword evidence="2" id="KW-0479">Metal-binding</keyword>
<dbReference type="PANTHER" id="PTHR11358">
    <property type="entry name" value="ARGINASE/AGMATINASE"/>
    <property type="match status" value="1"/>
</dbReference>
<dbReference type="EMBL" id="UOGF01000117">
    <property type="protein sequence ID" value="VAX33672.1"/>
    <property type="molecule type" value="Genomic_DNA"/>
</dbReference>
<dbReference type="GO" id="GO:0033389">
    <property type="term" value="P:putrescine biosynthetic process from arginine, via agmatine"/>
    <property type="evidence" value="ECO:0007669"/>
    <property type="project" value="TreeGrafter"/>
</dbReference>
<dbReference type="NCBIfam" id="TIGR01230">
    <property type="entry name" value="agmatinase"/>
    <property type="match status" value="1"/>
</dbReference>
<dbReference type="InterPro" id="IPR023696">
    <property type="entry name" value="Ureohydrolase_dom_sf"/>
</dbReference>
<organism evidence="4">
    <name type="scientific">hydrothermal vent metagenome</name>
    <dbReference type="NCBI Taxonomy" id="652676"/>
    <lineage>
        <taxon>unclassified sequences</taxon>
        <taxon>metagenomes</taxon>
        <taxon>ecological metagenomes</taxon>
    </lineage>
</organism>
<dbReference type="PROSITE" id="PS01053">
    <property type="entry name" value="ARGINASE_1"/>
    <property type="match status" value="1"/>
</dbReference>
<name>A0A3B1CZ00_9ZZZZ</name>
<dbReference type="InterPro" id="IPR005925">
    <property type="entry name" value="Agmatinase-rel"/>
</dbReference>
<dbReference type="PROSITE" id="PS51409">
    <property type="entry name" value="ARGINASE_2"/>
    <property type="match status" value="1"/>
</dbReference>
<dbReference type="PANTHER" id="PTHR11358:SF26">
    <property type="entry name" value="GUANIDINO ACID HYDROLASE, MITOCHONDRIAL"/>
    <property type="match status" value="1"/>
</dbReference>
<evidence type="ECO:0000256" key="3">
    <source>
        <dbReference type="ARBA" id="ARBA00022801"/>
    </source>
</evidence>
<keyword evidence="3 4" id="KW-0378">Hydrolase</keyword>
<dbReference type="Pfam" id="PF00491">
    <property type="entry name" value="Arginase"/>
    <property type="match status" value="1"/>
</dbReference>
<comment type="similarity">
    <text evidence="1">Belongs to the arginase family. Agmatinase subfamily.</text>
</comment>
<evidence type="ECO:0000256" key="1">
    <source>
        <dbReference type="ARBA" id="ARBA00009227"/>
    </source>
</evidence>
<evidence type="ECO:0000313" key="4">
    <source>
        <dbReference type="EMBL" id="VAX33672.1"/>
    </source>
</evidence>
<dbReference type="Gene3D" id="3.40.800.10">
    <property type="entry name" value="Ureohydrolase domain"/>
    <property type="match status" value="1"/>
</dbReference>
<sequence>MPPIHHLQNNNTNAAISEETVPEDRYWAGRNIPDCTQPEISIFGIPYDGAACFRVGAREGPARIRRLSAEIPSVLETGESFASLAICDEGDLFSGGDFVAAHSEIESAVSKRLGHVFSLVLGGDHSVVIPVHQAVNRCASEDVGMIFIDAHADLSDTFQGSAYSNACPLRRAMALERFSPERTILVGTRCFEPAGRDFIARHKMKVFPAYEVAARGMSVIADEISTRFSNLSNVYLSIDIDVLDPAFAPGTGIPDAGGLSTRDVITLIRRLNVLPVVGADLVEVAPPLDVSDITSFAALRIITEIFGLVQRRVKAHERITLL</sequence>
<evidence type="ECO:0000256" key="2">
    <source>
        <dbReference type="ARBA" id="ARBA00022723"/>
    </source>
</evidence>
<gene>
    <name evidence="4" type="ORF">MNBD_NITROSPIRAE01-2211</name>
</gene>
<dbReference type="PRINTS" id="PR00116">
    <property type="entry name" value="ARGINASE"/>
</dbReference>
<dbReference type="AlphaFoldDB" id="A0A3B1CZ00"/>
<dbReference type="GO" id="GO:0046872">
    <property type="term" value="F:metal ion binding"/>
    <property type="evidence" value="ECO:0007669"/>
    <property type="project" value="UniProtKB-KW"/>
</dbReference>
<proteinExistence type="inferred from homology"/>
<dbReference type="PIRSF" id="PIRSF036979">
    <property type="entry name" value="Arginase"/>
    <property type="match status" value="1"/>
</dbReference>
<dbReference type="InterPro" id="IPR006035">
    <property type="entry name" value="Ureohydrolase"/>
</dbReference>
<reference evidence="4" key="1">
    <citation type="submission" date="2018-06" db="EMBL/GenBank/DDBJ databases">
        <authorList>
            <person name="Zhirakovskaya E."/>
        </authorList>
    </citation>
    <scope>NUCLEOTIDE SEQUENCE</scope>
</reference>
<accession>A0A3B1CZ00</accession>
<protein>
    <submittedName>
        <fullName evidence="4">Agmatinase</fullName>
        <ecNumber evidence="4">3.5.3.11</ecNumber>
    </submittedName>
</protein>
<dbReference type="InterPro" id="IPR020855">
    <property type="entry name" value="Ureohydrolase_Mn_BS"/>
</dbReference>
<dbReference type="SUPFAM" id="SSF52768">
    <property type="entry name" value="Arginase/deacetylase"/>
    <property type="match status" value="1"/>
</dbReference>
<dbReference type="GO" id="GO:0008783">
    <property type="term" value="F:agmatinase activity"/>
    <property type="evidence" value="ECO:0007669"/>
    <property type="project" value="UniProtKB-EC"/>
</dbReference>
<dbReference type="EC" id="3.5.3.11" evidence="4"/>